<reference evidence="3 4" key="1">
    <citation type="submission" date="2020-01" db="EMBL/GenBank/DDBJ databases">
        <title>Complete genome sequence of Chitinophaga sp. H33E-04 isolated from quinoa roots.</title>
        <authorList>
            <person name="Weon H.-Y."/>
            <person name="Lee S.A."/>
        </authorList>
    </citation>
    <scope>NUCLEOTIDE SEQUENCE [LARGE SCALE GENOMIC DNA]</scope>
    <source>
        <strain evidence="3 4">H33E-04</strain>
    </source>
</reference>
<dbReference type="PROSITE" id="PS51257">
    <property type="entry name" value="PROKAR_LIPOPROTEIN"/>
    <property type="match status" value="1"/>
</dbReference>
<dbReference type="GO" id="GO:0005576">
    <property type="term" value="C:extracellular region"/>
    <property type="evidence" value="ECO:0007669"/>
    <property type="project" value="UniProtKB-SubCell"/>
</dbReference>
<dbReference type="Gene3D" id="2.120.10.30">
    <property type="entry name" value="TolB, C-terminal domain"/>
    <property type="match status" value="1"/>
</dbReference>
<dbReference type="InterPro" id="IPR017996">
    <property type="entry name" value="MRJP/yellow-related"/>
</dbReference>
<dbReference type="AlphaFoldDB" id="A0A6B9Z8B7"/>
<dbReference type="RefSeq" id="WP_162330195.1">
    <property type="nucleotide sequence ID" value="NZ_CP048113.1"/>
</dbReference>
<dbReference type="Proteomes" id="UP000476411">
    <property type="component" value="Chromosome"/>
</dbReference>
<dbReference type="InterPro" id="IPR011042">
    <property type="entry name" value="6-blade_b-propeller_TolB-like"/>
</dbReference>
<name>A0A6B9Z8B7_9BACT</name>
<organism evidence="3 4">
    <name type="scientific">Chitinophaga agri</name>
    <dbReference type="NCBI Taxonomy" id="2703787"/>
    <lineage>
        <taxon>Bacteria</taxon>
        <taxon>Pseudomonadati</taxon>
        <taxon>Bacteroidota</taxon>
        <taxon>Chitinophagia</taxon>
        <taxon>Chitinophagales</taxon>
        <taxon>Chitinophagaceae</taxon>
        <taxon>Chitinophaga</taxon>
    </lineage>
</organism>
<evidence type="ECO:0000313" key="4">
    <source>
        <dbReference type="Proteomes" id="UP000476411"/>
    </source>
</evidence>
<dbReference type="PANTHER" id="PTHR10009">
    <property type="entry name" value="PROTEIN YELLOW-RELATED"/>
    <property type="match status" value="1"/>
</dbReference>
<evidence type="ECO:0008006" key="5">
    <source>
        <dbReference type="Google" id="ProtNLM"/>
    </source>
</evidence>
<sequence length="362" mass="40874">MKSTIVNIAVALAITSLGACSRDDDHPGDKLELVFEDNTYQLTGVAKESNGRLLVNYPRWSDRYQYAVVTTSGKTGKVPYPDVSTNEWQHGLSGLNKWVCVQSVYFDDGGTLWVLDPSAPRLETIQGNGAKLVKMDKQSNTISRTYSFTNILADTSYVNDVRVDVKRQYAYLTESKGGGIIVADLADGRMRRVLQAHYSTISDPAYKFIIDGRELMKDGRPAKFNSDGIALTPDGDWLYYKPLSDDKLYRIKTEYLRDWNRTDGDLGSRVEDLGHFTTTDGMIFDAKGNLYLGDLQGYRIVKLDTNLKMTTIVKDDRLIWPDSYSIADGYLYISCSQIQKQPDYNNGIDKRTSPYTVYRIKI</sequence>
<dbReference type="Pfam" id="PF03022">
    <property type="entry name" value="MRJP"/>
    <property type="match status" value="1"/>
</dbReference>
<proteinExistence type="predicted"/>
<dbReference type="EMBL" id="CP048113">
    <property type="protein sequence ID" value="QHS58492.1"/>
    <property type="molecule type" value="Genomic_DNA"/>
</dbReference>
<comment type="subcellular location">
    <subcellularLocation>
        <location evidence="1">Secreted</location>
    </subcellularLocation>
</comment>
<gene>
    <name evidence="3" type="ORF">GWR21_02440</name>
</gene>
<dbReference type="PANTHER" id="PTHR10009:SF18">
    <property type="entry name" value="PROTEIN YELLOW-LIKE PROTEIN"/>
    <property type="match status" value="1"/>
</dbReference>
<keyword evidence="4" id="KW-1185">Reference proteome</keyword>
<dbReference type="SUPFAM" id="SSF63829">
    <property type="entry name" value="Calcium-dependent phosphotriesterase"/>
    <property type="match status" value="1"/>
</dbReference>
<accession>A0A6B9Z8B7</accession>
<evidence type="ECO:0000313" key="3">
    <source>
        <dbReference type="EMBL" id="QHS58492.1"/>
    </source>
</evidence>
<evidence type="ECO:0000256" key="1">
    <source>
        <dbReference type="ARBA" id="ARBA00004613"/>
    </source>
</evidence>
<keyword evidence="2" id="KW-0964">Secreted</keyword>
<protein>
    <recommendedName>
        <fullName evidence="5">Gluconolactonase</fullName>
    </recommendedName>
</protein>
<dbReference type="KEGG" id="chih:GWR21_02440"/>
<evidence type="ECO:0000256" key="2">
    <source>
        <dbReference type="ARBA" id="ARBA00022525"/>
    </source>
</evidence>